<keyword evidence="4" id="KW-0282">Flagellum</keyword>
<organism evidence="4 5">
    <name type="scientific">Paraburkholderia acidicola</name>
    <dbReference type="NCBI Taxonomy" id="1912599"/>
    <lineage>
        <taxon>Bacteria</taxon>
        <taxon>Pseudomonadati</taxon>
        <taxon>Pseudomonadota</taxon>
        <taxon>Betaproteobacteria</taxon>
        <taxon>Burkholderiales</taxon>
        <taxon>Burkholderiaceae</taxon>
        <taxon>Paraburkholderia</taxon>
    </lineage>
</organism>
<dbReference type="InterPro" id="IPR007809">
    <property type="entry name" value="FlgN-like"/>
</dbReference>
<evidence type="ECO:0000256" key="3">
    <source>
        <dbReference type="ARBA" id="ARBA00022795"/>
    </source>
</evidence>
<dbReference type="Gene3D" id="1.20.58.300">
    <property type="entry name" value="FlgN-like"/>
    <property type="match status" value="1"/>
</dbReference>
<dbReference type="Proteomes" id="UP000218022">
    <property type="component" value="Unassembled WGS sequence"/>
</dbReference>
<dbReference type="AlphaFoldDB" id="A0A2A4EZM5"/>
<proteinExistence type="inferred from homology"/>
<comment type="caution">
    <text evidence="4">The sequence shown here is derived from an EMBL/GenBank/DDBJ whole genome shotgun (WGS) entry which is preliminary data.</text>
</comment>
<comment type="similarity">
    <text evidence="2">Belongs to the FlgN family.</text>
</comment>
<gene>
    <name evidence="4" type="ORF">BWP39_17500</name>
</gene>
<sequence length="147" mass="15791">MKDALLASLIDEHAAVEAFASVLALEEQALTVAQPLELLPPVVEQKTTLIGKLAELETARDALLAEMGFPAGSRGVELAADGDTQIAAQWSLLRQAAQRAWHANTTNGTLIRMRMDYNQRALAALQVVVPEKPAFYGPDGRIPAYGV</sequence>
<evidence type="ECO:0000256" key="2">
    <source>
        <dbReference type="ARBA" id="ARBA00007703"/>
    </source>
</evidence>
<evidence type="ECO:0000313" key="4">
    <source>
        <dbReference type="EMBL" id="PCE26315.1"/>
    </source>
</evidence>
<name>A0A2A4EZM5_9BURK</name>
<evidence type="ECO:0000313" key="5">
    <source>
        <dbReference type="Proteomes" id="UP000218022"/>
    </source>
</evidence>
<reference evidence="4 5" key="1">
    <citation type="submission" date="2017-01" db="EMBL/GenBank/DDBJ databases">
        <title>Whole-Genome Shotgun Sequencing of Two beta-Proteobacterial Species in Search of the Bulgecin Biosynthetic Cluster.</title>
        <authorList>
            <person name="Horsman M.E."/>
            <person name="Marous D.R."/>
            <person name="Li R."/>
            <person name="Oliver R.A."/>
            <person name="Byun B."/>
            <person name="Emrich S.J."/>
            <person name="Boggess B."/>
            <person name="Townsend C.A."/>
            <person name="Mobashery S."/>
        </authorList>
    </citation>
    <scope>NUCLEOTIDE SEQUENCE [LARGE SCALE GENOMIC DNA]</scope>
    <source>
        <strain evidence="4 5">ATCC 31363</strain>
    </source>
</reference>
<dbReference type="EMBL" id="MTZV01000004">
    <property type="protein sequence ID" value="PCE26315.1"/>
    <property type="molecule type" value="Genomic_DNA"/>
</dbReference>
<dbReference type="RefSeq" id="WP_096722178.1">
    <property type="nucleotide sequence ID" value="NZ_MTZV01000004.1"/>
</dbReference>
<evidence type="ECO:0000256" key="1">
    <source>
        <dbReference type="ARBA" id="ARBA00002397"/>
    </source>
</evidence>
<protein>
    <submittedName>
        <fullName evidence="4">Flagellar biosynthesis protein FlgN</fullName>
    </submittedName>
</protein>
<keyword evidence="3" id="KW-1005">Bacterial flagellum biogenesis</keyword>
<dbReference type="Pfam" id="PF05130">
    <property type="entry name" value="FlgN"/>
    <property type="match status" value="1"/>
</dbReference>
<accession>A0A2A4EZM5</accession>
<dbReference type="InterPro" id="IPR036679">
    <property type="entry name" value="FlgN-like_sf"/>
</dbReference>
<keyword evidence="4" id="KW-0966">Cell projection</keyword>
<keyword evidence="4" id="KW-0969">Cilium</keyword>
<dbReference type="SUPFAM" id="SSF140566">
    <property type="entry name" value="FlgN-like"/>
    <property type="match status" value="1"/>
</dbReference>
<dbReference type="GO" id="GO:0044780">
    <property type="term" value="P:bacterial-type flagellum assembly"/>
    <property type="evidence" value="ECO:0007669"/>
    <property type="project" value="InterPro"/>
</dbReference>
<comment type="function">
    <text evidence="1">Required for the efficient initiation of filament assembly.</text>
</comment>
<dbReference type="OrthoDB" id="6238586at2"/>